<organism evidence="2 3">
    <name type="scientific">Mycobacterium senriense</name>
    <dbReference type="NCBI Taxonomy" id="2775496"/>
    <lineage>
        <taxon>Bacteria</taxon>
        <taxon>Bacillati</taxon>
        <taxon>Actinomycetota</taxon>
        <taxon>Actinomycetes</taxon>
        <taxon>Mycobacteriales</taxon>
        <taxon>Mycobacteriaceae</taxon>
        <taxon>Mycobacterium</taxon>
        <taxon>Mycobacterium avium complex (MAC)</taxon>
    </lineage>
</organism>
<evidence type="ECO:0000256" key="1">
    <source>
        <dbReference type="SAM" id="Phobius"/>
    </source>
</evidence>
<proteinExistence type="predicted"/>
<evidence type="ECO:0000313" key="2">
    <source>
        <dbReference type="EMBL" id="BCZ22105.1"/>
    </source>
</evidence>
<feature type="transmembrane region" description="Helical" evidence="1">
    <location>
        <begin position="20"/>
        <end position="41"/>
    </location>
</feature>
<dbReference type="Proteomes" id="UP000826012">
    <property type="component" value="Chromosome"/>
</dbReference>
<keyword evidence="3" id="KW-1185">Reference proteome</keyword>
<reference evidence="2 3" key="1">
    <citation type="submission" date="2021-07" db="EMBL/GenBank/DDBJ databases">
        <title>Complete genome sequence of nontuberculous Mycobacterium sp. TY59.</title>
        <authorList>
            <person name="Fukushima K."/>
        </authorList>
    </citation>
    <scope>NUCLEOTIDE SEQUENCE [LARGE SCALE GENOMIC DNA]</scope>
    <source>
        <strain evidence="2 3">TY59</strain>
    </source>
</reference>
<keyword evidence="1" id="KW-1133">Transmembrane helix</keyword>
<keyword evidence="1" id="KW-0812">Transmembrane</keyword>
<sequence length="115" mass="12855">MLAEVWPARDLTATATKDARHVTLIAVIAALATAACTGYYFGRRAASTPTSWRKRTSRIALGRQAINLLAMITARRIQQRFRAERIVADVAARYGLRVVAPPQFRRGRAVRVRSY</sequence>
<protein>
    <recommendedName>
        <fullName evidence="4">Transposase</fullName>
    </recommendedName>
</protein>
<accession>A0ABN6IE83</accession>
<reference evidence="2 3" key="2">
    <citation type="submission" date="2021-07" db="EMBL/GenBank/DDBJ databases">
        <authorList>
            <person name="Matsumoto Y."/>
            <person name="Motooka D."/>
            <person name="Nakamura S."/>
        </authorList>
    </citation>
    <scope>NUCLEOTIDE SEQUENCE [LARGE SCALE GENOMIC DNA]</scope>
    <source>
        <strain evidence="2 3">TY59</strain>
    </source>
</reference>
<dbReference type="EMBL" id="AP024828">
    <property type="protein sequence ID" value="BCZ22105.1"/>
    <property type="molecule type" value="Genomic_DNA"/>
</dbReference>
<evidence type="ECO:0008006" key="4">
    <source>
        <dbReference type="Google" id="ProtNLM"/>
    </source>
</evidence>
<gene>
    <name evidence="2" type="ORF">MTY59_19600</name>
</gene>
<name>A0ABN6IE83_9MYCO</name>
<keyword evidence="1" id="KW-0472">Membrane</keyword>
<evidence type="ECO:0000313" key="3">
    <source>
        <dbReference type="Proteomes" id="UP000826012"/>
    </source>
</evidence>